<dbReference type="SMART" id="SM00717">
    <property type="entry name" value="SANT"/>
    <property type="match status" value="2"/>
</dbReference>
<dbReference type="InterPro" id="IPR050560">
    <property type="entry name" value="MYB_TF"/>
</dbReference>
<dbReference type="OrthoDB" id="2143914at2759"/>
<dbReference type="GO" id="GO:0000981">
    <property type="term" value="F:DNA-binding transcription factor activity, RNA polymerase II-specific"/>
    <property type="evidence" value="ECO:0000318"/>
    <property type="project" value="GO_Central"/>
</dbReference>
<feature type="compositionally biased region" description="Polar residues" evidence="1">
    <location>
        <begin position="401"/>
        <end position="412"/>
    </location>
</feature>
<feature type="domain" description="SANT" evidence="3">
    <location>
        <begin position="823"/>
        <end position="869"/>
    </location>
</feature>
<feature type="compositionally biased region" description="Polar residues" evidence="1">
    <location>
        <begin position="448"/>
        <end position="459"/>
    </location>
</feature>
<proteinExistence type="predicted"/>
<dbReference type="InterPro" id="IPR017930">
    <property type="entry name" value="Myb_dom"/>
</dbReference>
<dbReference type="PROSITE" id="PS51293">
    <property type="entry name" value="SANT"/>
    <property type="match status" value="1"/>
</dbReference>
<feature type="region of interest" description="Disordered" evidence="1">
    <location>
        <begin position="258"/>
        <end position="279"/>
    </location>
</feature>
<dbReference type="PROSITE" id="PS50090">
    <property type="entry name" value="MYB_LIKE"/>
    <property type="match status" value="2"/>
</dbReference>
<dbReference type="Pfam" id="PF00249">
    <property type="entry name" value="Myb_DNA-binding"/>
    <property type="match status" value="2"/>
</dbReference>
<feature type="domain" description="Myb-like" evidence="2">
    <location>
        <begin position="545"/>
        <end position="588"/>
    </location>
</feature>
<dbReference type="InterPro" id="IPR009057">
    <property type="entry name" value="Homeodomain-like_sf"/>
</dbReference>
<feature type="region of interest" description="Disordered" evidence="1">
    <location>
        <begin position="81"/>
        <end position="111"/>
    </location>
</feature>
<reference evidence="5 6" key="1">
    <citation type="submission" date="2009-12" db="EMBL/GenBank/DDBJ databases">
        <title>The draft genome of Batrachochytrium dendrobatidis.</title>
        <authorList>
            <consortium name="US DOE Joint Genome Institute (JGI-PGF)"/>
            <person name="Kuo A."/>
            <person name="Salamov A."/>
            <person name="Schmutz J."/>
            <person name="Lucas S."/>
            <person name="Pitluck S."/>
            <person name="Rosenblum E."/>
            <person name="Stajich J."/>
            <person name="Eisen M."/>
            <person name="Grigoriev I.V."/>
        </authorList>
    </citation>
    <scope>NUCLEOTIDE SEQUENCE [LARGE SCALE GENOMIC DNA]</scope>
    <source>
        <strain evidence="6">JAM81 / FGSC 10211</strain>
    </source>
</reference>
<keyword evidence="6" id="KW-1185">Reference proteome</keyword>
<dbReference type="EMBL" id="GL882879">
    <property type="protein sequence ID" value="EGF82975.1"/>
    <property type="molecule type" value="Genomic_DNA"/>
</dbReference>
<dbReference type="InterPro" id="IPR001005">
    <property type="entry name" value="SANT/Myb"/>
</dbReference>
<dbReference type="SUPFAM" id="SSF46689">
    <property type="entry name" value="Homeodomain-like"/>
    <property type="match status" value="2"/>
</dbReference>
<organism evidence="5 6">
    <name type="scientific">Batrachochytrium dendrobatidis (strain JAM81 / FGSC 10211)</name>
    <name type="common">Frog chytrid fungus</name>
    <dbReference type="NCBI Taxonomy" id="684364"/>
    <lineage>
        <taxon>Eukaryota</taxon>
        <taxon>Fungi</taxon>
        <taxon>Fungi incertae sedis</taxon>
        <taxon>Chytridiomycota</taxon>
        <taxon>Chytridiomycota incertae sedis</taxon>
        <taxon>Chytridiomycetes</taxon>
        <taxon>Rhizophydiales</taxon>
        <taxon>Rhizophydiales incertae sedis</taxon>
        <taxon>Batrachochytrium</taxon>
    </lineage>
</organism>
<dbReference type="Proteomes" id="UP000007241">
    <property type="component" value="Unassembled WGS sequence"/>
</dbReference>
<dbReference type="AlphaFoldDB" id="F4NRY0"/>
<feature type="region of interest" description="Disordered" evidence="1">
    <location>
        <begin position="701"/>
        <end position="720"/>
    </location>
</feature>
<dbReference type="GO" id="GO:0006355">
    <property type="term" value="P:regulation of DNA-templated transcription"/>
    <property type="evidence" value="ECO:0000318"/>
    <property type="project" value="GO_Central"/>
</dbReference>
<feature type="domain" description="Myb-like" evidence="2">
    <location>
        <begin position="821"/>
        <end position="865"/>
    </location>
</feature>
<dbReference type="InterPro" id="IPR017884">
    <property type="entry name" value="SANT_dom"/>
</dbReference>
<feature type="region of interest" description="Disordered" evidence="1">
    <location>
        <begin position="448"/>
        <end position="494"/>
    </location>
</feature>
<feature type="region of interest" description="Disordered" evidence="1">
    <location>
        <begin position="650"/>
        <end position="674"/>
    </location>
</feature>
<feature type="domain" description="HTH myb-type" evidence="4">
    <location>
        <begin position="544"/>
        <end position="592"/>
    </location>
</feature>
<dbReference type="GeneID" id="18240258"/>
<feature type="domain" description="HTH myb-type" evidence="4">
    <location>
        <begin position="821"/>
        <end position="869"/>
    </location>
</feature>
<dbReference type="InParanoid" id="F4NRY0"/>
<accession>F4NRY0</accession>
<feature type="compositionally biased region" description="Polar residues" evidence="1">
    <location>
        <begin position="653"/>
        <end position="674"/>
    </location>
</feature>
<feature type="compositionally biased region" description="Polar residues" evidence="1">
    <location>
        <begin position="96"/>
        <end position="111"/>
    </location>
</feature>
<dbReference type="GO" id="GO:0000978">
    <property type="term" value="F:RNA polymerase II cis-regulatory region sequence-specific DNA binding"/>
    <property type="evidence" value="ECO:0000318"/>
    <property type="project" value="GO_Central"/>
</dbReference>
<dbReference type="Gene3D" id="1.10.10.60">
    <property type="entry name" value="Homeodomain-like"/>
    <property type="match status" value="2"/>
</dbReference>
<feature type="compositionally biased region" description="Polar residues" evidence="1">
    <location>
        <begin position="470"/>
        <end position="490"/>
    </location>
</feature>
<dbReference type="PANTHER" id="PTHR45614:SF51">
    <property type="entry name" value="MYB-LIKE DNA-BINDING PROTEIN BAS1"/>
    <property type="match status" value="1"/>
</dbReference>
<dbReference type="PANTHER" id="PTHR45614">
    <property type="entry name" value="MYB PROTEIN-RELATED"/>
    <property type="match status" value="1"/>
</dbReference>
<dbReference type="RefSeq" id="XP_006675686.1">
    <property type="nucleotide sequence ID" value="XM_006675623.1"/>
</dbReference>
<evidence type="ECO:0000256" key="1">
    <source>
        <dbReference type="SAM" id="MobiDB-lite"/>
    </source>
</evidence>
<dbReference type="PROSITE" id="PS51294">
    <property type="entry name" value="HTH_MYB"/>
    <property type="match status" value="2"/>
</dbReference>
<protein>
    <submittedName>
        <fullName evidence="5">Uncharacterized protein</fullName>
    </submittedName>
</protein>
<name>F4NRY0_BATDJ</name>
<gene>
    <name evidence="5" type="ORF">BATDEDRAFT_33902</name>
</gene>
<evidence type="ECO:0000313" key="5">
    <source>
        <dbReference type="EMBL" id="EGF82975.1"/>
    </source>
</evidence>
<evidence type="ECO:0000313" key="6">
    <source>
        <dbReference type="Proteomes" id="UP000007241"/>
    </source>
</evidence>
<feature type="compositionally biased region" description="Polar residues" evidence="1">
    <location>
        <begin position="360"/>
        <end position="393"/>
    </location>
</feature>
<evidence type="ECO:0000259" key="3">
    <source>
        <dbReference type="PROSITE" id="PS51293"/>
    </source>
</evidence>
<evidence type="ECO:0000259" key="4">
    <source>
        <dbReference type="PROSITE" id="PS51294"/>
    </source>
</evidence>
<sequence length="1008" mass="110303">MPALSQLPLDTTETEAVIPIPVTIPSSILIASTGISHNSALSNPATSASTPSATIISSINLRDQQHTEDEVSTAQPPSMARQTWCHQEAQARPNPHQANNDTDGPVVSCSNSGGHDNNIALCDPNCSPVGSRSTDQPFYYSAQSMKPSCSTDEARPGFPHPLQHIESKRQPLTEQIHTPHSHNNALGRNRLCSDSSQASLFFTPVESAQTKVAKLTEESRWSLGRTMASTATDALVAPITHASRSQAFIRDSLFTSTPSGHSCPIPSTKAQGKTTEASKDGEEKLYQGYVHEIRLGAGSRMDQTPTIDQVTPLIMSHGTFDSNSNQQLKGTHMCQGKNTQFQYGCNYNLDPNHSKTCSPLDSHAFSQHPSQSPSLQYSAYSRSESTISTSLQSLEKHRAPTMSSLPTTHSTIYPSDLHQYHQKGHESGHIPESETDQKLKPESIQYNEQKQYQKPQQPISRPLSLESRHQQSYPSSTSPFNIPFQSSPLSTRPARRLSASPLLYPTQPTLHTSVAPSLPTAAHLMQGLGSTTSSSRRGGKGIVRPWTIDEDQALVDAIRKHGTQWTMVASIIPNRNRRQCKEHWARVLSKQVPQSMVACLPNTTSAISQAATEYTSSSGSTCVSMLLNDTTRTVLGQNAITSRKHNLDDFSGYPTSHGSHARTASSMDSSGTPSSHYTFAHSNLHFLKQDSAATLSNLTEQDMPQSGQNTNPPNSWIQLHKNSFSSNSLQSKTLKSPAFSSTQKDGYALMSPNQNNRMLRHNLVVSDTGVSTDDGMDIDMAGDDYFGTLDPGNETEETLGQTDASTHFLKLGVSQLTSRVGLWSHDEDSKLLKAYELFGPRWVVISKHIAGRNHRQCEKRFRRIRKAAADVADIPNGTQTSSVEIDHASMYSTIPKYKSPPFDQNSDVIQQDNHVALQSRRNSQESESSCLVSARTANSSIRLPSLRTIIPANILDASPHLDTSSSTGEPPSQYIRYISSNSYQLNPDPVGPSAPQFDISHTLMHEKQ</sequence>
<evidence type="ECO:0000259" key="2">
    <source>
        <dbReference type="PROSITE" id="PS50090"/>
    </source>
</evidence>
<dbReference type="GO" id="GO:0005634">
    <property type="term" value="C:nucleus"/>
    <property type="evidence" value="ECO:0000318"/>
    <property type="project" value="GO_Central"/>
</dbReference>
<dbReference type="CDD" id="cd00167">
    <property type="entry name" value="SANT"/>
    <property type="match status" value="2"/>
</dbReference>
<dbReference type="STRING" id="684364.F4NRY0"/>
<dbReference type="HOGENOM" id="CLU_298261_0_0_1"/>
<feature type="region of interest" description="Disordered" evidence="1">
    <location>
        <begin position="360"/>
        <end position="412"/>
    </location>
</feature>